<feature type="non-terminal residue" evidence="1">
    <location>
        <position position="72"/>
    </location>
</feature>
<dbReference type="AlphaFoldDB" id="A0A087UQ95"/>
<keyword evidence="2" id="KW-1185">Reference proteome</keyword>
<dbReference type="Proteomes" id="UP000054359">
    <property type="component" value="Unassembled WGS sequence"/>
</dbReference>
<reference evidence="1 2" key="1">
    <citation type="submission" date="2013-11" db="EMBL/GenBank/DDBJ databases">
        <title>Genome sequencing of Stegodyphus mimosarum.</title>
        <authorList>
            <person name="Bechsgaard J."/>
        </authorList>
    </citation>
    <scope>NUCLEOTIDE SEQUENCE [LARGE SCALE GENOMIC DNA]</scope>
</reference>
<proteinExistence type="predicted"/>
<dbReference type="EMBL" id="KK121006">
    <property type="protein sequence ID" value="KFM79534.1"/>
    <property type="molecule type" value="Genomic_DNA"/>
</dbReference>
<accession>A0A087UQ95</accession>
<name>A0A087UQ95_STEMI</name>
<evidence type="ECO:0000313" key="2">
    <source>
        <dbReference type="Proteomes" id="UP000054359"/>
    </source>
</evidence>
<organism evidence="1 2">
    <name type="scientific">Stegodyphus mimosarum</name>
    <name type="common">African social velvet spider</name>
    <dbReference type="NCBI Taxonomy" id="407821"/>
    <lineage>
        <taxon>Eukaryota</taxon>
        <taxon>Metazoa</taxon>
        <taxon>Ecdysozoa</taxon>
        <taxon>Arthropoda</taxon>
        <taxon>Chelicerata</taxon>
        <taxon>Arachnida</taxon>
        <taxon>Araneae</taxon>
        <taxon>Araneomorphae</taxon>
        <taxon>Entelegynae</taxon>
        <taxon>Eresoidea</taxon>
        <taxon>Eresidae</taxon>
        <taxon>Stegodyphus</taxon>
    </lineage>
</organism>
<protein>
    <submittedName>
        <fullName evidence="1">Uncharacterized protein</fullName>
    </submittedName>
</protein>
<evidence type="ECO:0000313" key="1">
    <source>
        <dbReference type="EMBL" id="KFM79534.1"/>
    </source>
</evidence>
<gene>
    <name evidence="1" type="ORF">X975_13504</name>
</gene>
<sequence>MEPCPAGVGTELVFRGFLASSLCFPQNLLRRCTTVVLAMKPNNSSEYLVSREKTEDLTSIFKWKCETQIQSC</sequence>